<dbReference type="SUPFAM" id="SSF53474">
    <property type="entry name" value="alpha/beta-Hydrolases"/>
    <property type="match status" value="1"/>
</dbReference>
<dbReference type="Gene3D" id="3.40.50.1820">
    <property type="entry name" value="alpha/beta hydrolase"/>
    <property type="match status" value="1"/>
</dbReference>
<evidence type="ECO:0000313" key="2">
    <source>
        <dbReference type="EMBL" id="KDR43878.1"/>
    </source>
</evidence>
<dbReference type="PRINTS" id="PR00111">
    <property type="entry name" value="ABHYDROLASE"/>
</dbReference>
<dbReference type="STRING" id="60547.GCA_000751215_03608"/>
<dbReference type="ESTHER" id="9burk-a0a069psy8">
    <property type="family name" value="Carboxymethylbutenolide_lactonase"/>
</dbReference>
<name>A0A069PSY8_9BURK</name>
<dbReference type="Proteomes" id="UP000027466">
    <property type="component" value="Unassembled WGS sequence"/>
</dbReference>
<dbReference type="InterPro" id="IPR050471">
    <property type="entry name" value="AB_hydrolase"/>
</dbReference>
<comment type="caution">
    <text evidence="2">The sequence shown here is derived from an EMBL/GenBank/DDBJ whole genome shotgun (WGS) entry which is preliminary data.</text>
</comment>
<dbReference type="GO" id="GO:0042952">
    <property type="term" value="P:beta-ketoadipate pathway"/>
    <property type="evidence" value="ECO:0007669"/>
    <property type="project" value="InterPro"/>
</dbReference>
<dbReference type="EMBL" id="JFHC01000005">
    <property type="protein sequence ID" value="KDR43878.1"/>
    <property type="molecule type" value="Genomic_DNA"/>
</dbReference>
<sequence>MPLAAVNGTRIHYRIDTAAGDSAPWLVLSNSLGADISMWAPQVEAFAAKYRVLRYDTRGHGHSDAPPGPYTIDQLTGDVIGLLDALGIGRAHYCGLSMGGLTGIALAARHPERFARVVLSNTAALIGSDAVWTPRAAKAREPGGMAALTDAVIARWFTADFAGREPLVLANIRDVFRHTSGDGYAANCEAIRDADLRAEAKTIKAPVLVITGTHDQSTAAAQGRELAGYVEGSRYVELDAAHLSNIEKAGDYTRYVLEFLGEQQ</sequence>
<dbReference type="InterPro" id="IPR000073">
    <property type="entry name" value="AB_hydrolase_1"/>
</dbReference>
<dbReference type="InterPro" id="IPR029058">
    <property type="entry name" value="AB_hydrolase_fold"/>
</dbReference>
<proteinExistence type="predicted"/>
<dbReference type="GO" id="GO:0047570">
    <property type="term" value="F:3-oxoadipate enol-lactonase activity"/>
    <property type="evidence" value="ECO:0007669"/>
    <property type="project" value="InterPro"/>
</dbReference>
<feature type="domain" description="AB hydrolase-1" evidence="1">
    <location>
        <begin position="24"/>
        <end position="249"/>
    </location>
</feature>
<accession>A0A069PSY8</accession>
<gene>
    <name evidence="2" type="ORF">BG61_29370</name>
</gene>
<protein>
    <submittedName>
        <fullName evidence="2">3-oxoadipate enol-lactonase</fullName>
    </submittedName>
</protein>
<reference evidence="2 3" key="1">
    <citation type="submission" date="2014-03" db="EMBL/GenBank/DDBJ databases">
        <title>Draft Genome Sequences of Four Burkholderia Strains.</title>
        <authorList>
            <person name="Liu X.Y."/>
            <person name="Li C.X."/>
            <person name="Xu J.H."/>
        </authorList>
    </citation>
    <scope>NUCLEOTIDE SEQUENCE [LARGE SCALE GENOMIC DNA]</scope>
    <source>
        <strain evidence="2 3">DSM 50014</strain>
    </source>
</reference>
<evidence type="ECO:0000259" key="1">
    <source>
        <dbReference type="Pfam" id="PF00561"/>
    </source>
</evidence>
<dbReference type="PANTHER" id="PTHR43433">
    <property type="entry name" value="HYDROLASE, ALPHA/BETA FOLD FAMILY PROTEIN"/>
    <property type="match status" value="1"/>
</dbReference>
<dbReference type="AlphaFoldDB" id="A0A069PSY8"/>
<dbReference type="InterPro" id="IPR026968">
    <property type="entry name" value="PcaD/CatD"/>
</dbReference>
<dbReference type="NCBIfam" id="TIGR02427">
    <property type="entry name" value="protocat_pcaD"/>
    <property type="match status" value="1"/>
</dbReference>
<evidence type="ECO:0000313" key="3">
    <source>
        <dbReference type="Proteomes" id="UP000027466"/>
    </source>
</evidence>
<dbReference type="RefSeq" id="WP_035933977.1">
    <property type="nucleotide sequence ID" value="NZ_CADFFX010000001.1"/>
</dbReference>
<keyword evidence="3" id="KW-1185">Reference proteome</keyword>
<dbReference type="PANTHER" id="PTHR43433:SF5">
    <property type="entry name" value="AB HYDROLASE-1 DOMAIN-CONTAINING PROTEIN"/>
    <property type="match status" value="1"/>
</dbReference>
<dbReference type="Pfam" id="PF00561">
    <property type="entry name" value="Abhydrolase_1"/>
    <property type="match status" value="1"/>
</dbReference>
<organism evidence="2 3">
    <name type="scientific">Caballeronia glathei</name>
    <dbReference type="NCBI Taxonomy" id="60547"/>
    <lineage>
        <taxon>Bacteria</taxon>
        <taxon>Pseudomonadati</taxon>
        <taxon>Pseudomonadota</taxon>
        <taxon>Betaproteobacteria</taxon>
        <taxon>Burkholderiales</taxon>
        <taxon>Burkholderiaceae</taxon>
        <taxon>Caballeronia</taxon>
    </lineage>
</organism>